<evidence type="ECO:0000256" key="3">
    <source>
        <dbReference type="ARBA" id="ARBA00022840"/>
    </source>
</evidence>
<evidence type="ECO:0000256" key="1">
    <source>
        <dbReference type="ARBA" id="ARBA00022598"/>
    </source>
</evidence>
<evidence type="ECO:0000256" key="5">
    <source>
        <dbReference type="ARBA" id="ARBA00023146"/>
    </source>
</evidence>
<evidence type="ECO:0000313" key="7">
    <source>
        <dbReference type="EMBL" id="GAI49002.1"/>
    </source>
</evidence>
<reference evidence="7" key="1">
    <citation type="journal article" date="2014" name="Front. Microbiol.">
        <title>High frequency of phylogenetically diverse reductive dehalogenase-homologous genes in deep subseafloor sedimentary metagenomes.</title>
        <authorList>
            <person name="Kawai M."/>
            <person name="Futagami T."/>
            <person name="Toyoda A."/>
            <person name="Takaki Y."/>
            <person name="Nishi S."/>
            <person name="Hori S."/>
            <person name="Arai W."/>
            <person name="Tsubouchi T."/>
            <person name="Morono Y."/>
            <person name="Uchiyama I."/>
            <person name="Ito T."/>
            <person name="Fujiyama A."/>
            <person name="Inagaki F."/>
            <person name="Takami H."/>
        </authorList>
    </citation>
    <scope>NUCLEOTIDE SEQUENCE</scope>
    <source>
        <strain evidence="7">Expedition CK06-06</strain>
    </source>
</reference>
<accession>X1NY93</accession>
<feature type="domain" description="Methionyl/Valyl/Leucyl/Isoleucyl-tRNA synthetase anticodon-binding" evidence="6">
    <location>
        <begin position="17"/>
        <end position="168"/>
    </location>
</feature>
<protein>
    <recommendedName>
        <fullName evidence="6">Methionyl/Valyl/Leucyl/Isoleucyl-tRNA synthetase anticodon-binding domain-containing protein</fullName>
    </recommendedName>
</protein>
<name>X1NY93_9ZZZZ</name>
<organism evidence="7">
    <name type="scientific">marine sediment metagenome</name>
    <dbReference type="NCBI Taxonomy" id="412755"/>
    <lineage>
        <taxon>unclassified sequences</taxon>
        <taxon>metagenomes</taxon>
        <taxon>ecological metagenomes</taxon>
    </lineage>
</organism>
<evidence type="ECO:0000259" key="6">
    <source>
        <dbReference type="Pfam" id="PF08264"/>
    </source>
</evidence>
<dbReference type="InterPro" id="IPR033709">
    <property type="entry name" value="Anticodon_Ile_ABEc"/>
</dbReference>
<evidence type="ECO:0000256" key="2">
    <source>
        <dbReference type="ARBA" id="ARBA00022741"/>
    </source>
</evidence>
<dbReference type="InterPro" id="IPR009080">
    <property type="entry name" value="tRNAsynth_Ia_anticodon-bd"/>
</dbReference>
<dbReference type="Gene3D" id="1.10.730.10">
    <property type="entry name" value="Isoleucyl-tRNA Synthetase, Domain 1"/>
    <property type="match status" value="1"/>
</dbReference>
<dbReference type="GO" id="GO:0000049">
    <property type="term" value="F:tRNA binding"/>
    <property type="evidence" value="ECO:0007669"/>
    <property type="project" value="InterPro"/>
</dbReference>
<feature type="non-terminal residue" evidence="7">
    <location>
        <position position="1"/>
    </location>
</feature>
<evidence type="ECO:0000256" key="4">
    <source>
        <dbReference type="ARBA" id="ARBA00022917"/>
    </source>
</evidence>
<dbReference type="SUPFAM" id="SSF47323">
    <property type="entry name" value="Anticodon-binding domain of a subclass of class I aminoacyl-tRNA synthetases"/>
    <property type="match status" value="1"/>
</dbReference>
<dbReference type="GO" id="GO:0005524">
    <property type="term" value="F:ATP binding"/>
    <property type="evidence" value="ECO:0007669"/>
    <property type="project" value="UniProtKB-KW"/>
</dbReference>
<dbReference type="CDD" id="cd07961">
    <property type="entry name" value="Anticodon_Ia_Ile_ABEc"/>
    <property type="match status" value="1"/>
</dbReference>
<dbReference type="EMBL" id="BARV01034631">
    <property type="protein sequence ID" value="GAI49002.1"/>
    <property type="molecule type" value="Genomic_DNA"/>
</dbReference>
<dbReference type="Pfam" id="PF08264">
    <property type="entry name" value="Anticodon_1"/>
    <property type="match status" value="1"/>
</dbReference>
<dbReference type="GO" id="GO:0004822">
    <property type="term" value="F:isoleucine-tRNA ligase activity"/>
    <property type="evidence" value="ECO:0007669"/>
    <property type="project" value="InterPro"/>
</dbReference>
<keyword evidence="4" id="KW-0648">Protein biosynthesis</keyword>
<comment type="caution">
    <text evidence="7">The sequence shown here is derived from an EMBL/GenBank/DDBJ whole genome shotgun (WGS) entry which is preliminary data.</text>
</comment>
<dbReference type="GO" id="GO:0006428">
    <property type="term" value="P:isoleucyl-tRNA aminoacylation"/>
    <property type="evidence" value="ECO:0007669"/>
    <property type="project" value="TreeGrafter"/>
</dbReference>
<dbReference type="PANTHER" id="PTHR42780:SF1">
    <property type="entry name" value="ISOLEUCINE--TRNA LIGASE, CYTOPLASMIC"/>
    <property type="match status" value="1"/>
</dbReference>
<gene>
    <name evidence="7" type="ORF">S06H3_54187</name>
</gene>
<keyword evidence="5" id="KW-0030">Aminoacyl-tRNA synthetase</keyword>
<dbReference type="InterPro" id="IPR013155">
    <property type="entry name" value="M/V/L/I-tRNA-synth_anticd-bd"/>
</dbReference>
<sequence>KFDPRSVAEVRYQSELDRWILSQLNLLIDEVTTALEGYDPTTAGRRIQGFVDDLSNWYVRRSRRRFWKSESDADKLAAHTTLYQCLVTLSKLLAPLTPFVSEEMYQNLVRSFYPEEPESVHLAEFPVADLSQVDEQLASDIALAMKVVSLGRAARDIKGIKVRQPLQKVWVQARSKGEREGLERVRSQVLEELNVQDMEFVDPDIKVLSYFADRDGEKYAVASDASGFTVVILTEIAPELA</sequence>
<dbReference type="InterPro" id="IPR023586">
    <property type="entry name" value="Ile-tRNA-ligase_type2"/>
</dbReference>
<keyword evidence="3" id="KW-0067">ATP-binding</keyword>
<keyword evidence="2" id="KW-0547">Nucleotide-binding</keyword>
<dbReference type="PANTHER" id="PTHR42780">
    <property type="entry name" value="SOLEUCYL-TRNA SYNTHETASE"/>
    <property type="match status" value="1"/>
</dbReference>
<dbReference type="AlphaFoldDB" id="X1NY93"/>
<proteinExistence type="predicted"/>
<keyword evidence="1" id="KW-0436">Ligase</keyword>
<feature type="non-terminal residue" evidence="7">
    <location>
        <position position="241"/>
    </location>
</feature>